<dbReference type="CDD" id="cd09132">
    <property type="entry name" value="PLDc_unchar4"/>
    <property type="match status" value="1"/>
</dbReference>
<name>A0A1C6SGP9_9ACTN</name>
<feature type="domain" description="PLD phosphodiesterase" evidence="7">
    <location>
        <begin position="190"/>
        <end position="217"/>
    </location>
</feature>
<protein>
    <recommendedName>
        <fullName evidence="3">phospholipase D</fullName>
        <ecNumber evidence="3">3.1.4.4</ecNumber>
    </recommendedName>
</protein>
<dbReference type="EMBL" id="FMHW01000002">
    <property type="protein sequence ID" value="SCL28651.1"/>
    <property type="molecule type" value="Genomic_DNA"/>
</dbReference>
<dbReference type="OrthoDB" id="3208380at2"/>
<dbReference type="InterPro" id="IPR025202">
    <property type="entry name" value="PLD-like_dom"/>
</dbReference>
<sequence length="260" mass="27063">MTWQPAFEAAAEAAVHRLGPAHLRVLADRLGDGWPEQAVLHAVPVPGFAEAAGAVLAAKRATGVSGVEAAAYLRGLAAGHAQQSAAVRIESVWSGPSTHPVPVRATAQVLVELVAEARTELLLMTYSARPYPPLVSALATAVARGVAVTVVVETLAGARGALNGAEPAAAFVDLPGVRLWHWPVEQRAVEHAKMHAKIAVADRRVLLLSSANLTQSGVNRNIEAGLLVRGGTAPARAAEHIAELQSRGLLVPLRTSARGR</sequence>
<proteinExistence type="inferred from homology"/>
<dbReference type="EC" id="3.1.4.4" evidence="3"/>
<dbReference type="PROSITE" id="PS50035">
    <property type="entry name" value="PLD"/>
    <property type="match status" value="1"/>
</dbReference>
<keyword evidence="4" id="KW-0378">Hydrolase</keyword>
<evidence type="ECO:0000256" key="3">
    <source>
        <dbReference type="ARBA" id="ARBA00012027"/>
    </source>
</evidence>
<dbReference type="GO" id="GO:0004630">
    <property type="term" value="F:phospholipase D activity"/>
    <property type="evidence" value="ECO:0007669"/>
    <property type="project" value="UniProtKB-EC"/>
</dbReference>
<dbReference type="AlphaFoldDB" id="A0A1C6SGP9"/>
<evidence type="ECO:0000256" key="6">
    <source>
        <dbReference type="ARBA" id="ARBA00023098"/>
    </source>
</evidence>
<dbReference type="Gene3D" id="3.30.870.10">
    <property type="entry name" value="Endonuclease Chain A"/>
    <property type="match status" value="1"/>
</dbReference>
<evidence type="ECO:0000256" key="4">
    <source>
        <dbReference type="ARBA" id="ARBA00022801"/>
    </source>
</evidence>
<comment type="similarity">
    <text evidence="2">Belongs to the phospholipase D family.</text>
</comment>
<dbReference type="GO" id="GO:0016891">
    <property type="term" value="F:RNA endonuclease activity producing 5'-phosphomonoesters, hydrolytic mechanism"/>
    <property type="evidence" value="ECO:0007669"/>
    <property type="project" value="TreeGrafter"/>
</dbReference>
<organism evidence="8 9">
    <name type="scientific">Micromonospora pallida</name>
    <dbReference type="NCBI Taxonomy" id="145854"/>
    <lineage>
        <taxon>Bacteria</taxon>
        <taxon>Bacillati</taxon>
        <taxon>Actinomycetota</taxon>
        <taxon>Actinomycetes</taxon>
        <taxon>Micromonosporales</taxon>
        <taxon>Micromonosporaceae</taxon>
        <taxon>Micromonospora</taxon>
    </lineage>
</organism>
<accession>A0A1C6SGP9</accession>
<evidence type="ECO:0000313" key="9">
    <source>
        <dbReference type="Proteomes" id="UP000198959"/>
    </source>
</evidence>
<dbReference type="InterPro" id="IPR047955">
    <property type="entry name" value="DrmC-like"/>
</dbReference>
<dbReference type="RefSeq" id="WP_091643818.1">
    <property type="nucleotide sequence ID" value="NZ_FMHW01000002.1"/>
</dbReference>
<gene>
    <name evidence="8" type="ORF">GA0074692_2580</name>
</gene>
<dbReference type="PANTHER" id="PTHR43856:SF1">
    <property type="entry name" value="MITOCHONDRIAL CARDIOLIPIN HYDROLASE"/>
    <property type="match status" value="1"/>
</dbReference>
<dbReference type="SUPFAM" id="SSF56024">
    <property type="entry name" value="Phospholipase D/nuclease"/>
    <property type="match status" value="1"/>
</dbReference>
<dbReference type="PANTHER" id="PTHR43856">
    <property type="entry name" value="CARDIOLIPIN HYDROLASE"/>
    <property type="match status" value="1"/>
</dbReference>
<dbReference type="Pfam" id="PF13091">
    <property type="entry name" value="PLDc_2"/>
    <property type="match status" value="1"/>
</dbReference>
<dbReference type="GO" id="GO:0016042">
    <property type="term" value="P:lipid catabolic process"/>
    <property type="evidence" value="ECO:0007669"/>
    <property type="project" value="UniProtKB-KW"/>
</dbReference>
<dbReference type="GO" id="GO:0006793">
    <property type="term" value="P:phosphorus metabolic process"/>
    <property type="evidence" value="ECO:0007669"/>
    <property type="project" value="UniProtKB-ARBA"/>
</dbReference>
<dbReference type="Proteomes" id="UP000198959">
    <property type="component" value="Unassembled WGS sequence"/>
</dbReference>
<evidence type="ECO:0000256" key="5">
    <source>
        <dbReference type="ARBA" id="ARBA00022963"/>
    </source>
</evidence>
<evidence type="ECO:0000259" key="7">
    <source>
        <dbReference type="PROSITE" id="PS50035"/>
    </source>
</evidence>
<keyword evidence="9" id="KW-1185">Reference proteome</keyword>
<evidence type="ECO:0000256" key="1">
    <source>
        <dbReference type="ARBA" id="ARBA00000798"/>
    </source>
</evidence>
<reference evidence="9" key="1">
    <citation type="submission" date="2016-06" db="EMBL/GenBank/DDBJ databases">
        <authorList>
            <person name="Varghese N."/>
            <person name="Submissions Spin"/>
        </authorList>
    </citation>
    <scope>NUCLEOTIDE SEQUENCE [LARGE SCALE GENOMIC DNA]</scope>
    <source>
        <strain evidence="9">DSM 43817</strain>
    </source>
</reference>
<dbReference type="InterPro" id="IPR051406">
    <property type="entry name" value="PLD_domain"/>
</dbReference>
<evidence type="ECO:0000256" key="2">
    <source>
        <dbReference type="ARBA" id="ARBA00008664"/>
    </source>
</evidence>
<keyword evidence="5" id="KW-0442">Lipid degradation</keyword>
<dbReference type="NCBIfam" id="NF038319">
    <property type="entry name" value="DISARM_DrmC_I"/>
    <property type="match status" value="1"/>
</dbReference>
<comment type="catalytic activity">
    <reaction evidence="1">
        <text>a 1,2-diacyl-sn-glycero-3-phosphocholine + H2O = a 1,2-diacyl-sn-glycero-3-phosphate + choline + H(+)</text>
        <dbReference type="Rhea" id="RHEA:14445"/>
        <dbReference type="ChEBI" id="CHEBI:15354"/>
        <dbReference type="ChEBI" id="CHEBI:15377"/>
        <dbReference type="ChEBI" id="CHEBI:15378"/>
        <dbReference type="ChEBI" id="CHEBI:57643"/>
        <dbReference type="ChEBI" id="CHEBI:58608"/>
        <dbReference type="EC" id="3.1.4.4"/>
    </reaction>
</comment>
<evidence type="ECO:0000313" key="8">
    <source>
        <dbReference type="EMBL" id="SCL28651.1"/>
    </source>
</evidence>
<dbReference type="STRING" id="145854.GA0074692_2580"/>
<keyword evidence="6" id="KW-0443">Lipid metabolism</keyword>
<dbReference type="InterPro" id="IPR001736">
    <property type="entry name" value="PLipase_D/transphosphatidylase"/>
</dbReference>